<accession>E6VUD4</accession>
<reference evidence="3" key="1">
    <citation type="submission" date="2010-12" db="EMBL/GenBank/DDBJ databases">
        <title>Complete sequence of Desulfovibrio aespoeensis Aspo-2.</title>
        <authorList>
            <consortium name="US DOE Joint Genome Institute"/>
            <person name="Lucas S."/>
            <person name="Copeland A."/>
            <person name="Lapidus A."/>
            <person name="Cheng J.-F."/>
            <person name="Goodwin L."/>
            <person name="Pitluck S."/>
            <person name="Chertkov O."/>
            <person name="Misra M."/>
            <person name="Detter J.C."/>
            <person name="Han C."/>
            <person name="Tapia R."/>
            <person name="Land M."/>
            <person name="Hauser L."/>
            <person name="Kyrpides N."/>
            <person name="Ivanova N."/>
            <person name="Ovchinnikova G."/>
            <person name="Pedersen K."/>
            <person name="Jagevall S."/>
            <person name="Hazen T."/>
            <person name="Woyke T."/>
        </authorList>
    </citation>
    <scope>NUCLEOTIDE SEQUENCE [LARGE SCALE GENOMIC DNA]</scope>
    <source>
        <strain evidence="3">ATCC 700646 / DSM 10631 / Aspo-2</strain>
    </source>
</reference>
<dbReference type="InterPro" id="IPR014875">
    <property type="entry name" value="Mor_transcription_activator"/>
</dbReference>
<dbReference type="RefSeq" id="WP_013515353.1">
    <property type="nucleotide sequence ID" value="NC_014844.1"/>
</dbReference>
<dbReference type="STRING" id="643562.Daes_2436"/>
<dbReference type="AlphaFoldDB" id="E6VUD4"/>
<dbReference type="eggNOG" id="COG5566">
    <property type="taxonomic scope" value="Bacteria"/>
</dbReference>
<name>E6VUD4_PSEA9</name>
<sequence>MSEGREIGTELLIDLAEQIGALARSSFGVSPARAAEFGQDAAAMLADHWGGQHVYIPKDVATRQRERYHQIYSEFTGSNQHDLARKYGLSVQHVYRILRRVRDERRQRQYSLI</sequence>
<gene>
    <name evidence="2" type="ordered locus">Daes_2436</name>
</gene>
<dbReference type="EMBL" id="CP002431">
    <property type="protein sequence ID" value="ADU63441.1"/>
    <property type="molecule type" value="Genomic_DNA"/>
</dbReference>
<dbReference type="SUPFAM" id="SSF46689">
    <property type="entry name" value="Homeodomain-like"/>
    <property type="match status" value="1"/>
</dbReference>
<dbReference type="OrthoDB" id="5465334at2"/>
<evidence type="ECO:0000313" key="3">
    <source>
        <dbReference type="Proteomes" id="UP000002191"/>
    </source>
</evidence>
<keyword evidence="3" id="KW-1185">Reference proteome</keyword>
<dbReference type="PANTHER" id="PTHR37812:SF1">
    <property type="entry name" value="MU-LIKE PROPHAGE FLUMU PROTEIN C"/>
    <property type="match status" value="1"/>
</dbReference>
<dbReference type="InterPro" id="IPR009057">
    <property type="entry name" value="Homeodomain-like_sf"/>
</dbReference>
<dbReference type="PANTHER" id="PTHR37812">
    <property type="entry name" value="MU-LIKE PROPHAGE FLUMU PROTEIN C"/>
    <property type="match status" value="1"/>
</dbReference>
<dbReference type="Pfam" id="PF08765">
    <property type="entry name" value="Mor"/>
    <property type="match status" value="1"/>
</dbReference>
<evidence type="ECO:0000313" key="2">
    <source>
        <dbReference type="EMBL" id="ADU63441.1"/>
    </source>
</evidence>
<dbReference type="InterPro" id="IPR052411">
    <property type="entry name" value="c-mor_Regulatory_Protein"/>
</dbReference>
<dbReference type="Gene3D" id="1.10.10.60">
    <property type="entry name" value="Homeodomain-like"/>
    <property type="match status" value="1"/>
</dbReference>
<protein>
    <submittedName>
        <fullName evidence="2">Mor transcription activator domain protein</fullName>
    </submittedName>
</protein>
<dbReference type="Proteomes" id="UP000002191">
    <property type="component" value="Chromosome"/>
</dbReference>
<reference evidence="2 3" key="2">
    <citation type="journal article" date="2014" name="Genome Announc.">
        <title>Complete Genome Sequence of the Subsurface, Mesophilic Sulfate-Reducing Bacterium Desulfovibrio aespoeensis Aspo-2.</title>
        <authorList>
            <person name="Pedersen K."/>
            <person name="Bengtsson A."/>
            <person name="Edlund J."/>
            <person name="Rabe L."/>
            <person name="Hazen T."/>
            <person name="Chakraborty R."/>
            <person name="Goodwin L."/>
            <person name="Shapiro N."/>
        </authorList>
    </citation>
    <scope>NUCLEOTIDE SEQUENCE [LARGE SCALE GENOMIC DNA]</scope>
    <source>
        <strain evidence="3">ATCC 700646 / DSM 10631 / Aspo-2</strain>
    </source>
</reference>
<dbReference type="HOGENOM" id="CLU_141450_1_0_7"/>
<evidence type="ECO:0000259" key="1">
    <source>
        <dbReference type="Pfam" id="PF08765"/>
    </source>
</evidence>
<proteinExistence type="predicted"/>
<organism evidence="2 3">
    <name type="scientific">Pseudodesulfovibrio aespoeensis (strain ATCC 700646 / DSM 10631 / Aspo-2)</name>
    <name type="common">Desulfovibrio aespoeensis</name>
    <dbReference type="NCBI Taxonomy" id="643562"/>
    <lineage>
        <taxon>Bacteria</taxon>
        <taxon>Pseudomonadati</taxon>
        <taxon>Thermodesulfobacteriota</taxon>
        <taxon>Desulfovibrionia</taxon>
        <taxon>Desulfovibrionales</taxon>
        <taxon>Desulfovibrionaceae</taxon>
    </lineage>
</organism>
<feature type="domain" description="Mor transcription activator" evidence="1">
    <location>
        <begin position="9"/>
        <end position="110"/>
    </location>
</feature>
<dbReference type="KEGG" id="das:Daes_2436"/>